<gene>
    <name evidence="2" type="ORF">BMJ33_22370</name>
    <name evidence="1" type="ORF">GHJ91_11585</name>
</gene>
<protein>
    <submittedName>
        <fullName evidence="1">Uncharacterized protein</fullName>
    </submittedName>
</protein>
<comment type="caution">
    <text evidence="1">The sequence shown here is derived from an EMBL/GenBank/DDBJ whole genome shotgun (WGS) entry which is preliminary data.</text>
</comment>
<dbReference type="EMBL" id="WISB01000076">
    <property type="protein sequence ID" value="MQW69784.1"/>
    <property type="molecule type" value="Genomic_DNA"/>
</dbReference>
<dbReference type="AlphaFoldDB" id="A0A6G1WJ99"/>
<sequence length="147" mass="16219">MGRLLVSSAIAPEDGLPPALTDFHVVAVGDHFIAQMQTDDGRRMAVLIRSFDDAAWLQHEASQALAAMISSVRNAPYPARQFAEVIRRAARADVQKSHVLFNPATDEFNYHLHFPRRAPISMTLTGADIDIMRAKQQAARSIARAGR</sequence>
<accession>A0A6G1WJ99</accession>
<dbReference type="Proteomes" id="UP001190825">
    <property type="component" value="Unassembled WGS sequence"/>
</dbReference>
<organism evidence="1">
    <name type="scientific">Sinorhizobium medicae</name>
    <dbReference type="NCBI Taxonomy" id="110321"/>
    <lineage>
        <taxon>Bacteria</taxon>
        <taxon>Pseudomonadati</taxon>
        <taxon>Pseudomonadota</taxon>
        <taxon>Alphaproteobacteria</taxon>
        <taxon>Hyphomicrobiales</taxon>
        <taxon>Rhizobiaceae</taxon>
        <taxon>Sinorhizobium/Ensifer group</taxon>
        <taxon>Sinorhizobium</taxon>
    </lineage>
</organism>
<name>A0A6G1WJ99_9HYPH</name>
<keyword evidence="3" id="KW-1185">Reference proteome</keyword>
<evidence type="ECO:0000313" key="3">
    <source>
        <dbReference type="Proteomes" id="UP001190825"/>
    </source>
</evidence>
<dbReference type="EMBL" id="NBUC01000110">
    <property type="protein sequence ID" value="PLT99652.1"/>
    <property type="molecule type" value="Genomic_DNA"/>
</dbReference>
<reference evidence="1" key="1">
    <citation type="journal article" date="2013" name="Genome Biol.">
        <title>Comparative genomics of the core and accessory genomes of 48 Sinorhizobium strains comprising five genospecies.</title>
        <authorList>
            <person name="Sugawara M."/>
            <person name="Epstein B."/>
            <person name="Badgley B.D."/>
            <person name="Unno T."/>
            <person name="Xu L."/>
            <person name="Reese J."/>
            <person name="Gyaneshwar P."/>
            <person name="Denny R."/>
            <person name="Mudge J."/>
            <person name="Bharti A.K."/>
            <person name="Farmer A.D."/>
            <person name="May G.D."/>
            <person name="Woodward J.E."/>
            <person name="Medigue C."/>
            <person name="Vallenet D."/>
            <person name="Lajus A."/>
            <person name="Rouy Z."/>
            <person name="Martinez-Vaz B."/>
            <person name="Tiffin P."/>
            <person name="Young N.D."/>
            <person name="Sadowsky M.J."/>
        </authorList>
    </citation>
    <scope>NUCLEOTIDE SEQUENCE</scope>
    <source>
        <strain evidence="1">M1</strain>
    </source>
</reference>
<evidence type="ECO:0000313" key="2">
    <source>
        <dbReference type="EMBL" id="PLT99652.1"/>
    </source>
</evidence>
<reference evidence="2" key="2">
    <citation type="submission" date="2017-04" db="EMBL/GenBank/DDBJ databases">
        <authorList>
            <person name="Porter S."/>
            <person name="Friesen M.L."/>
            <person name="Faber-Hammond J."/>
        </authorList>
    </citation>
    <scope>NUCLEOTIDE SEQUENCE</scope>
    <source>
        <strain evidence="2">Str16</strain>
    </source>
</reference>
<dbReference type="RefSeq" id="WP_018207967.1">
    <property type="nucleotide sequence ID" value="NZ_CP149881.1"/>
</dbReference>
<proteinExistence type="predicted"/>
<evidence type="ECO:0000313" key="1">
    <source>
        <dbReference type="EMBL" id="MQW69784.1"/>
    </source>
</evidence>
<reference evidence="2 3" key="3">
    <citation type="journal article" date="2018" name="FEMS Microbiol. Ecol.">
        <title>Co-invading symbiotic mutualists of Medicago polymorpha retain high ancestral diversity and contain diverse accessory genomes.</title>
        <authorList>
            <person name="Porter S.S."/>
            <person name="Faber-Hammond J.J."/>
            <person name="Friesen M.L."/>
        </authorList>
    </citation>
    <scope>NUCLEOTIDE SEQUENCE [LARGE SCALE GENOMIC DNA]</scope>
    <source>
        <strain evidence="2 3">Str16</strain>
    </source>
</reference>